<dbReference type="SUPFAM" id="SSF48498">
    <property type="entry name" value="Tetracyclin repressor-like, C-terminal domain"/>
    <property type="match status" value="1"/>
</dbReference>
<dbReference type="PANTHER" id="PTHR30055">
    <property type="entry name" value="HTH-TYPE TRANSCRIPTIONAL REGULATOR RUTR"/>
    <property type="match status" value="1"/>
</dbReference>
<evidence type="ECO:0000259" key="6">
    <source>
        <dbReference type="PROSITE" id="PS50977"/>
    </source>
</evidence>
<dbReference type="InterPro" id="IPR009057">
    <property type="entry name" value="Homeodomain-like_sf"/>
</dbReference>
<dbReference type="PANTHER" id="PTHR30055:SF148">
    <property type="entry name" value="TETR-FAMILY TRANSCRIPTIONAL REGULATOR"/>
    <property type="match status" value="1"/>
</dbReference>
<dbReference type="SUPFAM" id="SSF46689">
    <property type="entry name" value="Homeodomain-like"/>
    <property type="match status" value="1"/>
</dbReference>
<feature type="domain" description="HTH tetR-type" evidence="6">
    <location>
        <begin position="24"/>
        <end position="84"/>
    </location>
</feature>
<dbReference type="AlphaFoldDB" id="A0A0U3QI63"/>
<dbReference type="PROSITE" id="PS50977">
    <property type="entry name" value="HTH_TETR_2"/>
    <property type="match status" value="1"/>
</dbReference>
<organism evidence="7">
    <name type="scientific">Pseudarthrobacter sulfonivorans</name>
    <dbReference type="NCBI Taxonomy" id="121292"/>
    <lineage>
        <taxon>Bacteria</taxon>
        <taxon>Bacillati</taxon>
        <taxon>Actinomycetota</taxon>
        <taxon>Actinomycetes</taxon>
        <taxon>Micrococcales</taxon>
        <taxon>Micrococcaceae</taxon>
        <taxon>Pseudarthrobacter</taxon>
    </lineage>
</organism>
<evidence type="ECO:0000256" key="1">
    <source>
        <dbReference type="ARBA" id="ARBA00023015"/>
    </source>
</evidence>
<dbReference type="Gene3D" id="1.10.357.10">
    <property type="entry name" value="Tetracycline Repressor, domain 2"/>
    <property type="match status" value="1"/>
</dbReference>
<dbReference type="KEGG" id="psul:AU252_08665"/>
<gene>
    <name evidence="7" type="ORF">AU252_08665</name>
</gene>
<dbReference type="Pfam" id="PF00440">
    <property type="entry name" value="TetR_N"/>
    <property type="match status" value="1"/>
</dbReference>
<dbReference type="GO" id="GO:0003700">
    <property type="term" value="F:DNA-binding transcription factor activity"/>
    <property type="evidence" value="ECO:0007669"/>
    <property type="project" value="TreeGrafter"/>
</dbReference>
<name>A0A0U3QI63_9MICC</name>
<dbReference type="InterPro" id="IPR036271">
    <property type="entry name" value="Tet_transcr_reg_TetR-rel_C_sf"/>
</dbReference>
<evidence type="ECO:0000313" key="7">
    <source>
        <dbReference type="EMBL" id="ALV41211.1"/>
    </source>
</evidence>
<dbReference type="InterPro" id="IPR011075">
    <property type="entry name" value="TetR_C"/>
</dbReference>
<feature type="region of interest" description="Disordered" evidence="5">
    <location>
        <begin position="1"/>
        <end position="22"/>
    </location>
</feature>
<dbReference type="Pfam" id="PF16859">
    <property type="entry name" value="TetR_C_11"/>
    <property type="match status" value="1"/>
</dbReference>
<dbReference type="Gene3D" id="1.10.10.60">
    <property type="entry name" value="Homeodomain-like"/>
    <property type="match status" value="1"/>
</dbReference>
<keyword evidence="3" id="KW-0804">Transcription</keyword>
<protein>
    <recommendedName>
        <fullName evidence="6">HTH tetR-type domain-containing protein</fullName>
    </recommendedName>
</protein>
<keyword evidence="1" id="KW-0805">Transcription regulation</keyword>
<dbReference type="EMBL" id="CP013747">
    <property type="protein sequence ID" value="ALV41211.1"/>
    <property type="molecule type" value="Genomic_DNA"/>
</dbReference>
<dbReference type="InterPro" id="IPR050109">
    <property type="entry name" value="HTH-type_TetR-like_transc_reg"/>
</dbReference>
<sequence length="213" mass="23134">MPVVETATVEDTASGRAPGRPRDTTLEAAVLAATVDLLLEGDTRDVTIAAITERSGVSRAAVYRRWASREELLAAALDSVRSGVELTRRGSSLETILSAYEQAAVAVDGRVGKLVKKRVALGLENESLRALSWERHVSRRRAPIAAEIRRGIEAGELDPSVDVEAMIDLINGLYYYQFVVRADSDDEETRSRVHAAVKLVWEGALRRPVAGVG</sequence>
<dbReference type="GO" id="GO:0000976">
    <property type="term" value="F:transcription cis-regulatory region binding"/>
    <property type="evidence" value="ECO:0007669"/>
    <property type="project" value="TreeGrafter"/>
</dbReference>
<evidence type="ECO:0000256" key="4">
    <source>
        <dbReference type="PROSITE-ProRule" id="PRU00335"/>
    </source>
</evidence>
<feature type="DNA-binding region" description="H-T-H motif" evidence="4">
    <location>
        <begin position="47"/>
        <end position="66"/>
    </location>
</feature>
<evidence type="ECO:0000256" key="2">
    <source>
        <dbReference type="ARBA" id="ARBA00023125"/>
    </source>
</evidence>
<dbReference type="Proteomes" id="UP000065151">
    <property type="component" value="Chromosome"/>
</dbReference>
<proteinExistence type="predicted"/>
<dbReference type="STRING" id="121292.AU252_08665"/>
<accession>A0A0U3QI63</accession>
<keyword evidence="2 4" id="KW-0238">DNA-binding</keyword>
<evidence type="ECO:0000256" key="5">
    <source>
        <dbReference type="SAM" id="MobiDB-lite"/>
    </source>
</evidence>
<reference evidence="7 8" key="1">
    <citation type="submission" date="2015-12" db="EMBL/GenBank/DDBJ databases">
        <authorList>
            <person name="Shamseldin A."/>
            <person name="Moawad H."/>
            <person name="Abd El-Rahim W.M."/>
            <person name="Sadowsky M.J."/>
        </authorList>
    </citation>
    <scope>NUCLEOTIDE SEQUENCE [LARGE SCALE GENOMIC DNA]</scope>
    <source>
        <strain evidence="7 8">Ar51</strain>
    </source>
</reference>
<dbReference type="InterPro" id="IPR001647">
    <property type="entry name" value="HTH_TetR"/>
</dbReference>
<dbReference type="PRINTS" id="PR00455">
    <property type="entry name" value="HTHTETR"/>
</dbReference>
<evidence type="ECO:0000313" key="8">
    <source>
        <dbReference type="Proteomes" id="UP000065151"/>
    </source>
</evidence>
<evidence type="ECO:0000256" key="3">
    <source>
        <dbReference type="ARBA" id="ARBA00023163"/>
    </source>
</evidence>